<organism evidence="5 6">
    <name type="scientific">Aneurinibacillus danicus</name>
    <dbReference type="NCBI Taxonomy" id="267746"/>
    <lineage>
        <taxon>Bacteria</taxon>
        <taxon>Bacillati</taxon>
        <taxon>Bacillota</taxon>
        <taxon>Bacilli</taxon>
        <taxon>Bacillales</taxon>
        <taxon>Paenibacillaceae</taxon>
        <taxon>Aneurinibacillus group</taxon>
        <taxon>Aneurinibacillus</taxon>
    </lineage>
</organism>
<dbReference type="InterPro" id="IPR011711">
    <property type="entry name" value="GntR_C"/>
</dbReference>
<dbReference type="Pfam" id="PF00392">
    <property type="entry name" value="GntR"/>
    <property type="match status" value="1"/>
</dbReference>
<keyword evidence="2" id="KW-0238">DNA-binding</keyword>
<evidence type="ECO:0000256" key="1">
    <source>
        <dbReference type="ARBA" id="ARBA00023015"/>
    </source>
</evidence>
<evidence type="ECO:0000313" key="5">
    <source>
        <dbReference type="EMBL" id="GEN32612.1"/>
    </source>
</evidence>
<proteinExistence type="predicted"/>
<dbReference type="GO" id="GO:0003700">
    <property type="term" value="F:DNA-binding transcription factor activity"/>
    <property type="evidence" value="ECO:0007669"/>
    <property type="project" value="InterPro"/>
</dbReference>
<dbReference type="InterPro" id="IPR000524">
    <property type="entry name" value="Tscrpt_reg_HTH_GntR"/>
</dbReference>
<accession>A0A511V5Z8</accession>
<name>A0A511V5Z8_9BACL</name>
<dbReference type="CDD" id="cd07377">
    <property type="entry name" value="WHTH_GntR"/>
    <property type="match status" value="1"/>
</dbReference>
<evidence type="ECO:0000313" key="6">
    <source>
        <dbReference type="Proteomes" id="UP000321157"/>
    </source>
</evidence>
<dbReference type="Proteomes" id="UP000321157">
    <property type="component" value="Unassembled WGS sequence"/>
</dbReference>
<dbReference type="InterPro" id="IPR008920">
    <property type="entry name" value="TF_FadR/GntR_C"/>
</dbReference>
<comment type="caution">
    <text evidence="5">The sequence shown here is derived from an EMBL/GenBank/DDBJ whole genome shotgun (WGS) entry which is preliminary data.</text>
</comment>
<dbReference type="SMART" id="SM00895">
    <property type="entry name" value="FCD"/>
    <property type="match status" value="1"/>
</dbReference>
<dbReference type="Gene3D" id="1.10.10.10">
    <property type="entry name" value="Winged helix-like DNA-binding domain superfamily/Winged helix DNA-binding domain"/>
    <property type="match status" value="1"/>
</dbReference>
<dbReference type="AlphaFoldDB" id="A0A511V5Z8"/>
<keyword evidence="1" id="KW-0805">Transcription regulation</keyword>
<dbReference type="EMBL" id="BJXX01000010">
    <property type="protein sequence ID" value="GEN32612.1"/>
    <property type="molecule type" value="Genomic_DNA"/>
</dbReference>
<dbReference type="PANTHER" id="PTHR43537">
    <property type="entry name" value="TRANSCRIPTIONAL REGULATOR, GNTR FAMILY"/>
    <property type="match status" value="1"/>
</dbReference>
<dbReference type="PROSITE" id="PS50949">
    <property type="entry name" value="HTH_GNTR"/>
    <property type="match status" value="1"/>
</dbReference>
<reference evidence="5 6" key="1">
    <citation type="submission" date="2019-07" db="EMBL/GenBank/DDBJ databases">
        <title>Whole genome shotgun sequence of Aneurinibacillus danicus NBRC 102444.</title>
        <authorList>
            <person name="Hosoyama A."/>
            <person name="Uohara A."/>
            <person name="Ohji S."/>
            <person name="Ichikawa N."/>
        </authorList>
    </citation>
    <scope>NUCLEOTIDE SEQUENCE [LARGE SCALE GENOMIC DNA]</scope>
    <source>
        <strain evidence="5 6">NBRC 102444</strain>
    </source>
</reference>
<gene>
    <name evidence="5" type="ORF">ADA01nite_00720</name>
</gene>
<keyword evidence="3" id="KW-0804">Transcription</keyword>
<dbReference type="InterPro" id="IPR036390">
    <property type="entry name" value="WH_DNA-bd_sf"/>
</dbReference>
<dbReference type="SMART" id="SM00345">
    <property type="entry name" value="HTH_GNTR"/>
    <property type="match status" value="1"/>
</dbReference>
<dbReference type="PANTHER" id="PTHR43537:SF54">
    <property type="entry name" value="TRANSCRIPTIONAL REGULATOR, GNTR FAMILY"/>
    <property type="match status" value="1"/>
</dbReference>
<evidence type="ECO:0000259" key="4">
    <source>
        <dbReference type="PROSITE" id="PS50949"/>
    </source>
</evidence>
<dbReference type="SUPFAM" id="SSF48008">
    <property type="entry name" value="GntR ligand-binding domain-like"/>
    <property type="match status" value="1"/>
</dbReference>
<dbReference type="PRINTS" id="PR00035">
    <property type="entry name" value="HTHGNTR"/>
</dbReference>
<protein>
    <submittedName>
        <fullName evidence="5">GntR family transcriptional regulator</fullName>
    </submittedName>
</protein>
<dbReference type="InterPro" id="IPR036388">
    <property type="entry name" value="WH-like_DNA-bd_sf"/>
</dbReference>
<dbReference type="Pfam" id="PF07729">
    <property type="entry name" value="FCD"/>
    <property type="match status" value="1"/>
</dbReference>
<evidence type="ECO:0000256" key="2">
    <source>
        <dbReference type="ARBA" id="ARBA00023125"/>
    </source>
</evidence>
<dbReference type="GO" id="GO:0003677">
    <property type="term" value="F:DNA binding"/>
    <property type="evidence" value="ECO:0007669"/>
    <property type="project" value="UniProtKB-KW"/>
</dbReference>
<dbReference type="Gene3D" id="1.20.120.530">
    <property type="entry name" value="GntR ligand-binding domain-like"/>
    <property type="match status" value="1"/>
</dbReference>
<dbReference type="SUPFAM" id="SSF46785">
    <property type="entry name" value="Winged helix' DNA-binding domain"/>
    <property type="match status" value="1"/>
</dbReference>
<evidence type="ECO:0000256" key="3">
    <source>
        <dbReference type="ARBA" id="ARBA00023163"/>
    </source>
</evidence>
<sequence length="226" mass="26448">MRAVSNLPEQRKVYQEILLEINRIIKEDGLKPGDKLPSERELSERLQVGRSSVREALRALELLGLITTRRGEGTFIQHYRHNQLINLLGAYILKDYKTRNDLVEMRKILEIDAVRLACKRAGEKHFAEMERIIQQGEERIREGKVPTEEDYLFHRAICRSSRNSVLHRMWVPLIEYSKTVRESSLSREGRAEEGFKEHRAILEAIRRGDEDEAVHRMSIHLENSIL</sequence>
<feature type="domain" description="HTH gntR-type" evidence="4">
    <location>
        <begin position="11"/>
        <end position="79"/>
    </location>
</feature>
<keyword evidence="6" id="KW-1185">Reference proteome</keyword>